<name>A0ABU1M7F8_9HYPH</name>
<comment type="caution">
    <text evidence="1">The sequence shown here is derived from an EMBL/GenBank/DDBJ whole genome shotgun (WGS) entry which is preliminary data.</text>
</comment>
<organism evidence="1 2">
    <name type="scientific">Brucella pseudogrignonensis</name>
    <dbReference type="NCBI Taxonomy" id="419475"/>
    <lineage>
        <taxon>Bacteria</taxon>
        <taxon>Pseudomonadati</taxon>
        <taxon>Pseudomonadota</taxon>
        <taxon>Alphaproteobacteria</taxon>
        <taxon>Hyphomicrobiales</taxon>
        <taxon>Brucellaceae</taxon>
        <taxon>Brucella/Ochrobactrum group</taxon>
        <taxon>Brucella</taxon>
    </lineage>
</organism>
<sequence length="90" mass="9849">MASKELIEKVAREMQSATDTGLPWHLERSDEQDFYRKLSKAAISTILTALQRPTPAMKYAAALYTNGSHDLAHAAINAAVYASPLGEQSE</sequence>
<evidence type="ECO:0000313" key="2">
    <source>
        <dbReference type="Proteomes" id="UP001184614"/>
    </source>
</evidence>
<keyword evidence="2" id="KW-1185">Reference proteome</keyword>
<gene>
    <name evidence="1" type="ORF">J2782_001713</name>
</gene>
<proteinExistence type="predicted"/>
<dbReference type="Proteomes" id="UP001184614">
    <property type="component" value="Unassembled WGS sequence"/>
</dbReference>
<evidence type="ECO:0000313" key="1">
    <source>
        <dbReference type="EMBL" id="MDR6431978.1"/>
    </source>
</evidence>
<dbReference type="EMBL" id="JAVDQT010000002">
    <property type="protein sequence ID" value="MDR6431978.1"/>
    <property type="molecule type" value="Genomic_DNA"/>
</dbReference>
<reference evidence="1 2" key="1">
    <citation type="submission" date="2023-07" db="EMBL/GenBank/DDBJ databases">
        <title>Sorghum-associated microbial communities from plants grown in Nebraska, USA.</title>
        <authorList>
            <person name="Schachtman D."/>
        </authorList>
    </citation>
    <scope>NUCLEOTIDE SEQUENCE [LARGE SCALE GENOMIC DNA]</scope>
    <source>
        <strain evidence="1 2">DS1730</strain>
    </source>
</reference>
<accession>A0ABU1M7F8</accession>
<protein>
    <submittedName>
        <fullName evidence="1">Uncharacterized protein</fullName>
    </submittedName>
</protein>
<dbReference type="RefSeq" id="WP_310011378.1">
    <property type="nucleotide sequence ID" value="NZ_JAVDQT010000002.1"/>
</dbReference>